<evidence type="ECO:0000256" key="1">
    <source>
        <dbReference type="SAM" id="MobiDB-lite"/>
    </source>
</evidence>
<protein>
    <submittedName>
        <fullName evidence="2">Uncharacterized protein</fullName>
    </submittedName>
</protein>
<dbReference type="Proteomes" id="UP000664534">
    <property type="component" value="Unassembled WGS sequence"/>
</dbReference>
<evidence type="ECO:0000313" key="3">
    <source>
        <dbReference type="Proteomes" id="UP000664534"/>
    </source>
</evidence>
<evidence type="ECO:0000313" key="2">
    <source>
        <dbReference type="EMBL" id="CAF9935542.1"/>
    </source>
</evidence>
<feature type="region of interest" description="Disordered" evidence="1">
    <location>
        <begin position="153"/>
        <end position="188"/>
    </location>
</feature>
<dbReference type="OrthoDB" id="5419292at2759"/>
<feature type="region of interest" description="Disordered" evidence="1">
    <location>
        <begin position="248"/>
        <end position="273"/>
    </location>
</feature>
<dbReference type="AlphaFoldDB" id="A0A8H3IPH5"/>
<comment type="caution">
    <text evidence="2">The sequence shown here is derived from an EMBL/GenBank/DDBJ whole genome shotgun (WGS) entry which is preliminary data.</text>
</comment>
<feature type="compositionally biased region" description="Polar residues" evidence="1">
    <location>
        <begin position="153"/>
        <end position="181"/>
    </location>
</feature>
<keyword evidence="3" id="KW-1185">Reference proteome</keyword>
<organism evidence="2 3">
    <name type="scientific">Imshaugia aleurites</name>
    <dbReference type="NCBI Taxonomy" id="172621"/>
    <lineage>
        <taxon>Eukaryota</taxon>
        <taxon>Fungi</taxon>
        <taxon>Dikarya</taxon>
        <taxon>Ascomycota</taxon>
        <taxon>Pezizomycotina</taxon>
        <taxon>Lecanoromycetes</taxon>
        <taxon>OSLEUM clade</taxon>
        <taxon>Lecanoromycetidae</taxon>
        <taxon>Lecanorales</taxon>
        <taxon>Lecanorineae</taxon>
        <taxon>Parmeliaceae</taxon>
        <taxon>Imshaugia</taxon>
    </lineage>
</organism>
<name>A0A8H3IPH5_9LECA</name>
<accession>A0A8H3IPH5</accession>
<feature type="compositionally biased region" description="Basic residues" evidence="1">
    <location>
        <begin position="255"/>
        <end position="273"/>
    </location>
</feature>
<reference evidence="2" key="1">
    <citation type="submission" date="2021-03" db="EMBL/GenBank/DDBJ databases">
        <authorList>
            <person name="Tagirdzhanova G."/>
        </authorList>
    </citation>
    <scope>NUCLEOTIDE SEQUENCE</scope>
</reference>
<dbReference type="EMBL" id="CAJPDT010000084">
    <property type="protein sequence ID" value="CAF9935542.1"/>
    <property type="molecule type" value="Genomic_DNA"/>
</dbReference>
<sequence length="273" mass="30360">MHHEGVWKWLDAVDQEYLDSLDQWGIPPPRRRTEITPPREVASHLQYAQPEGILLRNGSIRATNQNPKFVAPDVKNDNHPQSLLPGFPTHCARRFEGENHPQSLEPGFSTKLEKELESENHPRSLRPGLPMIIAQGMKDGDCLQSPIPAFTTSAKVTGQRTDASQIRQLQTSGREGNSRSANPKRLPSFTERAGVHGLSKASIIPVEVKDPVAIVCQGARVVGDHQQNVLRTPLATLKKSWKKMIDGDGALQRSKATKRHSSVRAGRKVHPKY</sequence>
<proteinExistence type="predicted"/>
<gene>
    <name evidence="2" type="ORF">IMSHALPRED_010266</name>
</gene>